<dbReference type="Proteomes" id="UP000503144">
    <property type="component" value="Chromosome"/>
</dbReference>
<dbReference type="EMBL" id="CP051205">
    <property type="protein sequence ID" value="QJB31009.1"/>
    <property type="molecule type" value="Genomic_DNA"/>
</dbReference>
<accession>A0AAE6ZE56</accession>
<dbReference type="SUPFAM" id="SSF48452">
    <property type="entry name" value="TPR-like"/>
    <property type="match status" value="1"/>
</dbReference>
<protein>
    <submittedName>
        <fullName evidence="1">Tetratricopeptide repeat protein</fullName>
    </submittedName>
</protein>
<reference evidence="3" key="1">
    <citation type="submission" date="2020-04" db="EMBL/GenBank/DDBJ databases">
        <authorList>
            <person name="Kittiwongwattana C."/>
        </authorList>
    </citation>
    <scope>NUCLEOTIDE SEQUENCE [LARGE SCALE GENOMIC DNA]</scope>
    <source>
        <strain evidence="2">1303</strain>
        <strain evidence="3">1310</strain>
    </source>
</reference>
<gene>
    <name evidence="2" type="ORF">HF324_06365</name>
    <name evidence="1" type="ORF">HF329_06720</name>
</gene>
<organism evidence="1 3">
    <name type="scientific">Chitinophaga oryzae</name>
    <dbReference type="NCBI Taxonomy" id="2725414"/>
    <lineage>
        <taxon>Bacteria</taxon>
        <taxon>Pseudomonadati</taxon>
        <taxon>Bacteroidota</taxon>
        <taxon>Chitinophagia</taxon>
        <taxon>Chitinophagales</taxon>
        <taxon>Chitinophagaceae</taxon>
        <taxon>Chitinophaga</taxon>
    </lineage>
</organism>
<dbReference type="RefSeq" id="WP_168803287.1">
    <property type="nucleotide sequence ID" value="NZ_CP051204.2"/>
</dbReference>
<name>A0AAE6ZE56_9BACT</name>
<sequence>MNTISLPIRSAGIRGTLCLLACILLWSCRSGEKLYNKGKYDNAVTAFVKKLQRKPQDATALQLLPEAYRQAQKMHEDRVNNLLRSNNQLKWEPIRNEYRTMQRLYEAIHSSPAALKIVTPKDYSDAITGALENAAETRYDRGIALMQRGDKASARKAYDEFGAALKLIPNYRDAQERKDDAFQAGVVYVVVSEVDVRSPYFQFSADQFRDYLVRSLQQRNVNRFVVFYDERTARNENLRPDQYIALRFLDFMVGQTYVDRARREVSKEIVTGTTRDTTGKTINTYTTVRATIVTTKTTVESRGLLDYQIADIHNGRILRSDRIPGSYTWFNQFATYTGDSRALSEADLAIIGGRDLPPPPPQDLFMEFTRPIYNQLEKDLRDYYAYID</sequence>
<dbReference type="EMBL" id="CP051204">
    <property type="protein sequence ID" value="QJB37493.1"/>
    <property type="molecule type" value="Genomic_DNA"/>
</dbReference>
<keyword evidence="4" id="KW-1185">Reference proteome</keyword>
<proteinExistence type="predicted"/>
<dbReference type="Proteomes" id="UP000502421">
    <property type="component" value="Chromosome"/>
</dbReference>
<dbReference type="KEGG" id="coy:HF329_06720"/>
<reference evidence="1" key="2">
    <citation type="submission" date="2020-09" db="EMBL/GenBank/DDBJ databases">
        <authorList>
            <person name="Kittiwongwattana C."/>
        </authorList>
    </citation>
    <scope>NUCLEOTIDE SEQUENCE</scope>
    <source>
        <strain evidence="1">1310</strain>
    </source>
</reference>
<evidence type="ECO:0000313" key="2">
    <source>
        <dbReference type="EMBL" id="QJB37493.1"/>
    </source>
</evidence>
<dbReference type="AlphaFoldDB" id="A0AAE6ZE56"/>
<dbReference type="InterPro" id="IPR011990">
    <property type="entry name" value="TPR-like_helical_dom_sf"/>
</dbReference>
<dbReference type="Gene3D" id="1.25.40.10">
    <property type="entry name" value="Tetratricopeptide repeat domain"/>
    <property type="match status" value="1"/>
</dbReference>
<evidence type="ECO:0000313" key="4">
    <source>
        <dbReference type="Proteomes" id="UP000503144"/>
    </source>
</evidence>
<evidence type="ECO:0000313" key="1">
    <source>
        <dbReference type="EMBL" id="QJB31009.1"/>
    </source>
</evidence>
<evidence type="ECO:0000313" key="3">
    <source>
        <dbReference type="Proteomes" id="UP000502421"/>
    </source>
</evidence>